<dbReference type="VEuPathDB" id="TriTrypDB:TCSYLVIO_009074"/>
<dbReference type="EMBL" id="PRFC01000024">
    <property type="protein sequence ID" value="PWV16240.1"/>
    <property type="molecule type" value="Genomic_DNA"/>
</dbReference>
<evidence type="ECO:0000256" key="1">
    <source>
        <dbReference type="SAM" id="Coils"/>
    </source>
</evidence>
<dbReference type="VEuPathDB" id="TriTrypDB:ECC02_001586"/>
<dbReference type="OMA" id="NWASESA"/>
<dbReference type="VEuPathDB" id="TriTrypDB:TCDM_09206"/>
<feature type="compositionally biased region" description="Polar residues" evidence="2">
    <location>
        <begin position="23"/>
        <end position="47"/>
    </location>
</feature>
<dbReference type="VEuPathDB" id="TriTrypDB:Tc_MARK_7739"/>
<dbReference type="VEuPathDB" id="TriTrypDB:TcG_04341"/>
<dbReference type="OrthoDB" id="267241at2759"/>
<evidence type="ECO:0000313" key="4">
    <source>
        <dbReference type="Proteomes" id="UP000246078"/>
    </source>
</evidence>
<feature type="compositionally biased region" description="Polar residues" evidence="2">
    <location>
        <begin position="1280"/>
        <end position="1290"/>
    </location>
</feature>
<reference evidence="3 4" key="1">
    <citation type="journal article" date="2018" name="Microb. Genom.">
        <title>Expanding an expanded genome: long-read sequencing of Trypanosoma cruzi.</title>
        <authorList>
            <person name="Berna L."/>
            <person name="Rodriguez M."/>
            <person name="Chiribao M.L."/>
            <person name="Parodi-Talice A."/>
            <person name="Pita S."/>
            <person name="Rijo G."/>
            <person name="Alvarez-Valin F."/>
            <person name="Robello C."/>
        </authorList>
    </citation>
    <scope>NUCLEOTIDE SEQUENCE [LARGE SCALE GENOMIC DNA]</scope>
    <source>
        <strain evidence="3 4">TCC</strain>
    </source>
</reference>
<keyword evidence="1" id="KW-0175">Coiled coil</keyword>
<organism evidence="3 4">
    <name type="scientific">Trypanosoma cruzi</name>
    <dbReference type="NCBI Taxonomy" id="5693"/>
    <lineage>
        <taxon>Eukaryota</taxon>
        <taxon>Discoba</taxon>
        <taxon>Euglenozoa</taxon>
        <taxon>Kinetoplastea</taxon>
        <taxon>Metakinetoplastina</taxon>
        <taxon>Trypanosomatida</taxon>
        <taxon>Trypanosomatidae</taxon>
        <taxon>Trypanosoma</taxon>
        <taxon>Schizotrypanum</taxon>
    </lineage>
</organism>
<feature type="compositionally biased region" description="Polar residues" evidence="2">
    <location>
        <begin position="586"/>
        <end position="604"/>
    </location>
</feature>
<feature type="compositionally biased region" description="Polar residues" evidence="2">
    <location>
        <begin position="422"/>
        <end position="434"/>
    </location>
</feature>
<feature type="compositionally biased region" description="Basic and acidic residues" evidence="2">
    <location>
        <begin position="1042"/>
        <end position="1053"/>
    </location>
</feature>
<accession>A0A2V2X5U3</accession>
<dbReference type="VEuPathDB" id="TriTrypDB:C3747_24g348"/>
<feature type="compositionally biased region" description="Basic and acidic residues" evidence="2">
    <location>
        <begin position="1004"/>
        <end position="1016"/>
    </location>
</feature>
<feature type="compositionally biased region" description="Polar residues" evidence="2">
    <location>
        <begin position="1117"/>
        <end position="1127"/>
    </location>
</feature>
<feature type="compositionally biased region" description="Low complexity" evidence="2">
    <location>
        <begin position="1054"/>
        <end position="1064"/>
    </location>
</feature>
<dbReference type="VEuPathDB" id="TriTrypDB:TcBrA4_0135360"/>
<dbReference type="VEuPathDB" id="TriTrypDB:TcCL_NonESM02479"/>
<feature type="region of interest" description="Disordered" evidence="2">
    <location>
        <begin position="783"/>
        <end position="871"/>
    </location>
</feature>
<sequence>MSDGSANTSPPLPALRHRRLVTESTSEMNSGNWASESASNRPMSTAQSPNSPTVVATTTVNSTTTTTTTVAAAAAAASAEARALLEFGEGYHRILEELGNPGYHSIKALFYGEEGPPGNTVPSITVSFELFEAVQNRFATTKATLERTKEDLHTRHQQYALLEGQHEQLQGSYNLLEQRANDLERKNTQLLQDIAKQGVMSELLRQQVTRMKSEAEMIEEKMAKRDEDLQVLHNRIAEGLVSLSQKETVIANLRRQLGYGGRLKRDGVSGNLGGESDEYSPEALKRIAEDVEGRSTEARLRLCVVELEAKVRSVMDERKYVMVRHTMYRNHVQTVTESYEALCMSREDAMGSHVCEAPPSFAVMAESTEDRMMLNNNNNNNNFMRSSASRLSPHTSSLSERHARNLSPPFQESDSERRRSQGIASKRNSVTSRGASYERTAMSPMTAEPDTQTQRSPLRKNRFSVASMRPSSLEKNADDKGRASSLSYMKSVSPASKAKEGTRPRESRTKRKLHSATTGSMDHSGASLPLVIQHGESQGQKSPNDYTNRGDNTASPPNKIKKRTKNAGARDQGTQTEWHAGKRPVNNLQLSSHPSSAGRHNTTGSHSLNPQSPSLSLLAAAQSVDLSFTGNSASDKAWERAGFAPRDSASTGPFGSMLPVFEQQFREQGEESKNGSSIRAVSEERAHAGRATQDRSEMSERTKSATRRIVRSLAANYGELHAALVDLHEFLFPLKGNEQQGGTKPIPFYLDENNADAATQAEYLSTVVAADSRVLLHILNRSQRNLSGPGGLHPSPKRVPRGGLQRVLSGQPSETSSSPNEKPVGIARTGRFPLNGAFDLRPADVDGAGKTPSRRPEIAETTGGTNSVSASGKIHAADKLDTSLVADSPGVLSPAKRLSESRRTVTTGNVSPLLSGELTGAGENEARRSGKGGRISAGERTTSGNLSRVSQSLNSGGVSRVDNRGSVSQRLQEDGGASLIASASRPSNSTYKKKGNNLLPTHTSRNDKRGDAERHPPQLSTGEENAGAEQRGHFRHSSSLVKDSEALVGKQKDPQTTSQTKKTTPFLSLPELPIRGGDDEGSKGQAINQEGVTATADPGLGAGAGTIGSKSAPVLPSLSTRQRNMTSRGADRGRQGSKRLVWNAAVVRFDFSKLFGPTMGGQAPSHYSPGRQQSSRSFIPARSPKETVFRRALNNKGLTGRRQFSAHYGATPGIAFDTDKGTGFANAFSPAPSNYLLPGFCFSPYMHPTASIPSKNKAEGQFNDLVLGGTTMFTPSSTERLRSLSHSPSPMRSRWPQDPVMETRKTNPSDFAVTDHWLGELPSYGKNVAHQPPAAGFASRVDICTQEPPYWNNFYSNEQVLVQILHRDPGFWRLIRDSQGRARQPPKTFSCWMRRRLFRGRQLRFLLGLQHPRVHPLCMPLRPFNYQSLVRPSDLYIGSSRKFKLAPHVLGRQWYAKRRPRFTSLVKRVHPFPRKNIEPQKEFVPLLIRGLTLRPLPAKKREH</sequence>
<proteinExistence type="predicted"/>
<dbReference type="VEuPathDB" id="TriTrypDB:TcCLB.508911.60"/>
<dbReference type="Proteomes" id="UP000246078">
    <property type="component" value="Unassembled WGS sequence"/>
</dbReference>
<feature type="compositionally biased region" description="Polar residues" evidence="2">
    <location>
        <begin position="383"/>
        <end position="398"/>
    </location>
</feature>
<dbReference type="SMR" id="A0A2V2X5U3"/>
<dbReference type="VEuPathDB" id="TriTrypDB:C4B63_61g99"/>
<feature type="compositionally biased region" description="Basic and acidic residues" evidence="2">
    <location>
        <begin position="497"/>
        <end position="507"/>
    </location>
</feature>
<feature type="region of interest" description="Disordered" evidence="2">
    <location>
        <begin position="895"/>
        <end position="1136"/>
    </location>
</feature>
<protein>
    <submittedName>
        <fullName evidence="3">Uncharacterized protein</fullName>
    </submittedName>
</protein>
<dbReference type="VEuPathDB" id="TriTrypDB:TCDM_09208"/>
<feature type="coiled-coil region" evidence="1">
    <location>
        <begin position="159"/>
        <end position="221"/>
    </location>
</feature>
<feature type="compositionally biased region" description="Polar residues" evidence="2">
    <location>
        <begin position="939"/>
        <end position="957"/>
    </location>
</feature>
<feature type="region of interest" description="Disordered" evidence="2">
    <location>
        <begin position="1280"/>
        <end position="1301"/>
    </location>
</feature>
<feature type="compositionally biased region" description="Polar residues" evidence="2">
    <location>
        <begin position="535"/>
        <end position="556"/>
    </location>
</feature>
<feature type="region of interest" description="Disordered" evidence="2">
    <location>
        <begin position="1160"/>
        <end position="1185"/>
    </location>
</feature>
<feature type="region of interest" description="Disordered" evidence="2">
    <location>
        <begin position="665"/>
        <end position="703"/>
    </location>
</feature>
<dbReference type="VEuPathDB" id="TriTrypDB:TcCL_NonESM02478"/>
<dbReference type="VEuPathDB" id="TriTrypDB:TcCLB.510055.100"/>
<feature type="compositionally biased region" description="Polar residues" evidence="2">
    <location>
        <begin position="484"/>
        <end position="494"/>
    </location>
</feature>
<feature type="region of interest" description="Disordered" evidence="2">
    <location>
        <begin position="373"/>
        <end position="613"/>
    </location>
</feature>
<gene>
    <name evidence="3" type="ORF">C3747_24g348</name>
</gene>
<feature type="compositionally biased region" description="Basic and acidic residues" evidence="2">
    <location>
        <begin position="681"/>
        <end position="703"/>
    </location>
</feature>
<evidence type="ECO:0000256" key="2">
    <source>
        <dbReference type="SAM" id="MobiDB-lite"/>
    </source>
</evidence>
<feature type="region of interest" description="Disordered" evidence="2">
    <location>
        <begin position="23"/>
        <end position="55"/>
    </location>
</feature>
<name>A0A2V2X5U3_TRYCR</name>
<evidence type="ECO:0000313" key="3">
    <source>
        <dbReference type="EMBL" id="PWV16240.1"/>
    </source>
</evidence>
<comment type="caution">
    <text evidence="3">The sequence shown here is derived from an EMBL/GenBank/DDBJ whole genome shotgun (WGS) entry which is preliminary data.</text>
</comment>
<feature type="compositionally biased region" description="Polar residues" evidence="2">
    <location>
        <begin position="808"/>
        <end position="820"/>
    </location>
</feature>
<dbReference type="VEuPathDB" id="TriTrypDB:TcYC6_0048050"/>
<dbReference type="VEuPathDB" id="TriTrypDB:TCDM_09207"/>